<comment type="caution">
    <text evidence="2">The sequence shown here is derived from an EMBL/GenBank/DDBJ whole genome shotgun (WGS) entry which is preliminary data.</text>
</comment>
<evidence type="ECO:0008006" key="4">
    <source>
        <dbReference type="Google" id="ProtNLM"/>
    </source>
</evidence>
<protein>
    <recommendedName>
        <fullName evidence="4">Ig-like domain-containing protein</fullName>
    </recommendedName>
</protein>
<reference evidence="2 3" key="1">
    <citation type="journal article" date="2021" name="Elife">
        <title>Chloroplast acquisition without the gene transfer in kleptoplastic sea slugs, Plakobranchus ocellatus.</title>
        <authorList>
            <person name="Maeda T."/>
            <person name="Takahashi S."/>
            <person name="Yoshida T."/>
            <person name="Shimamura S."/>
            <person name="Takaki Y."/>
            <person name="Nagai Y."/>
            <person name="Toyoda A."/>
            <person name="Suzuki Y."/>
            <person name="Arimoto A."/>
            <person name="Ishii H."/>
            <person name="Satoh N."/>
            <person name="Nishiyama T."/>
            <person name="Hasebe M."/>
            <person name="Maruyama T."/>
            <person name="Minagawa J."/>
            <person name="Obokata J."/>
            <person name="Shigenobu S."/>
        </authorList>
    </citation>
    <scope>NUCLEOTIDE SEQUENCE [LARGE SCALE GENOMIC DNA]</scope>
</reference>
<name>A0AAV4GW46_9GAST</name>
<dbReference type="Proteomes" id="UP000762676">
    <property type="component" value="Unassembled WGS sequence"/>
</dbReference>
<evidence type="ECO:0000256" key="1">
    <source>
        <dbReference type="SAM" id="SignalP"/>
    </source>
</evidence>
<dbReference type="AlphaFoldDB" id="A0AAV4GW46"/>
<proteinExistence type="predicted"/>
<keyword evidence="1" id="KW-0732">Signal</keyword>
<organism evidence="2 3">
    <name type="scientific">Elysia marginata</name>
    <dbReference type="NCBI Taxonomy" id="1093978"/>
    <lineage>
        <taxon>Eukaryota</taxon>
        <taxon>Metazoa</taxon>
        <taxon>Spiralia</taxon>
        <taxon>Lophotrochozoa</taxon>
        <taxon>Mollusca</taxon>
        <taxon>Gastropoda</taxon>
        <taxon>Heterobranchia</taxon>
        <taxon>Euthyneura</taxon>
        <taxon>Panpulmonata</taxon>
        <taxon>Sacoglossa</taxon>
        <taxon>Placobranchoidea</taxon>
        <taxon>Plakobranchidae</taxon>
        <taxon>Elysia</taxon>
    </lineage>
</organism>
<sequence>MIATFLLQALWVPVYFISIKPIAGYAGNRFTEPNSDVNMTFHKSPRVMYANHPVQGVCTGSPGFGGKLILILIGKSLKGKPRRIASYTLGSRPKKDEPIRITKLKLLWEKNDPLLGGKRISMAFKFCPLVNMDGGDLICKAESVRKSNYNTTISPLEFRYRPSKPHFKVRLYDMEPNVLIAGERVLLFCRASVPLSGYMGYRLVLPSGRVHSWNITWSPGFHARTVIEGGLYTDIYTRLKRCRLNVNG</sequence>
<feature type="chain" id="PRO_5043416541" description="Ig-like domain-containing protein" evidence="1">
    <location>
        <begin position="25"/>
        <end position="248"/>
    </location>
</feature>
<gene>
    <name evidence="2" type="ORF">ElyMa_002526400</name>
</gene>
<evidence type="ECO:0000313" key="3">
    <source>
        <dbReference type="Proteomes" id="UP000762676"/>
    </source>
</evidence>
<keyword evidence="3" id="KW-1185">Reference proteome</keyword>
<accession>A0AAV4GW46</accession>
<dbReference type="EMBL" id="BMAT01005181">
    <property type="protein sequence ID" value="GFR88761.1"/>
    <property type="molecule type" value="Genomic_DNA"/>
</dbReference>
<evidence type="ECO:0000313" key="2">
    <source>
        <dbReference type="EMBL" id="GFR88761.1"/>
    </source>
</evidence>
<feature type="signal peptide" evidence="1">
    <location>
        <begin position="1"/>
        <end position="24"/>
    </location>
</feature>